<proteinExistence type="predicted"/>
<keyword evidence="2" id="KW-1185">Reference proteome</keyword>
<dbReference type="AlphaFoldDB" id="A0AAN7JB18"/>
<dbReference type="Proteomes" id="UP001345219">
    <property type="component" value="Chromosome 9"/>
</dbReference>
<reference evidence="1 2" key="1">
    <citation type="journal article" date="2023" name="Hortic Res">
        <title>Pangenome of water caltrop reveals structural variations and asymmetric subgenome divergence after allopolyploidization.</title>
        <authorList>
            <person name="Zhang X."/>
            <person name="Chen Y."/>
            <person name="Wang L."/>
            <person name="Yuan Y."/>
            <person name="Fang M."/>
            <person name="Shi L."/>
            <person name="Lu R."/>
            <person name="Comes H.P."/>
            <person name="Ma Y."/>
            <person name="Chen Y."/>
            <person name="Huang G."/>
            <person name="Zhou Y."/>
            <person name="Zheng Z."/>
            <person name="Qiu Y."/>
        </authorList>
    </citation>
    <scope>NUCLEOTIDE SEQUENCE [LARGE SCALE GENOMIC DNA]</scope>
    <source>
        <tissue evidence="1">Roots</tissue>
    </source>
</reference>
<evidence type="ECO:0000313" key="2">
    <source>
        <dbReference type="Proteomes" id="UP001345219"/>
    </source>
</evidence>
<evidence type="ECO:0000313" key="1">
    <source>
        <dbReference type="EMBL" id="KAK4744381.1"/>
    </source>
</evidence>
<protein>
    <submittedName>
        <fullName evidence="1">Uncharacterized protein</fullName>
    </submittedName>
</protein>
<organism evidence="1 2">
    <name type="scientific">Trapa incisa</name>
    <dbReference type="NCBI Taxonomy" id="236973"/>
    <lineage>
        <taxon>Eukaryota</taxon>
        <taxon>Viridiplantae</taxon>
        <taxon>Streptophyta</taxon>
        <taxon>Embryophyta</taxon>
        <taxon>Tracheophyta</taxon>
        <taxon>Spermatophyta</taxon>
        <taxon>Magnoliopsida</taxon>
        <taxon>eudicotyledons</taxon>
        <taxon>Gunneridae</taxon>
        <taxon>Pentapetalae</taxon>
        <taxon>rosids</taxon>
        <taxon>malvids</taxon>
        <taxon>Myrtales</taxon>
        <taxon>Lythraceae</taxon>
        <taxon>Trapa</taxon>
    </lineage>
</organism>
<gene>
    <name evidence="1" type="ORF">SAY87_010693</name>
</gene>
<dbReference type="EMBL" id="JAXIOK010000022">
    <property type="protein sequence ID" value="KAK4744381.1"/>
    <property type="molecule type" value="Genomic_DNA"/>
</dbReference>
<name>A0AAN7JB18_9MYRT</name>
<sequence length="76" mass="8808">MVANGECLQREDEFGDLWGLVEEEKVHVKQMRSSMTMELKSSEEKDYLLNLTRLRLSYLLDSIPTGELELRGNANF</sequence>
<accession>A0AAN7JB18</accession>
<comment type="caution">
    <text evidence="1">The sequence shown here is derived from an EMBL/GenBank/DDBJ whole genome shotgun (WGS) entry which is preliminary data.</text>
</comment>